<dbReference type="GO" id="GO:0006313">
    <property type="term" value="P:DNA transposition"/>
    <property type="evidence" value="ECO:0007669"/>
    <property type="project" value="InterPro"/>
</dbReference>
<evidence type="ECO:0000313" key="5">
    <source>
        <dbReference type="Proteomes" id="UP000466785"/>
    </source>
</evidence>
<dbReference type="InterPro" id="IPR025161">
    <property type="entry name" value="IS402-like_dom"/>
</dbReference>
<dbReference type="Proteomes" id="UP000466785">
    <property type="component" value="Chromosome"/>
</dbReference>
<organism evidence="4 5">
    <name type="scientific">Mycolicibacterium poriferae</name>
    <dbReference type="NCBI Taxonomy" id="39694"/>
    <lineage>
        <taxon>Bacteria</taxon>
        <taxon>Bacillati</taxon>
        <taxon>Actinomycetota</taxon>
        <taxon>Actinomycetes</taxon>
        <taxon>Mycobacteriales</taxon>
        <taxon>Mycobacteriaceae</taxon>
        <taxon>Mycolicibacterium</taxon>
    </lineage>
</organism>
<dbReference type="GO" id="GO:0004803">
    <property type="term" value="F:transposase activity"/>
    <property type="evidence" value="ECO:0007669"/>
    <property type="project" value="InterPro"/>
</dbReference>
<evidence type="ECO:0000256" key="1">
    <source>
        <dbReference type="SAM" id="MobiDB-lite"/>
    </source>
</evidence>
<dbReference type="GO" id="GO:0003677">
    <property type="term" value="F:DNA binding"/>
    <property type="evidence" value="ECO:0007669"/>
    <property type="project" value="InterPro"/>
</dbReference>
<evidence type="ECO:0000259" key="2">
    <source>
        <dbReference type="Pfam" id="PF01609"/>
    </source>
</evidence>
<feature type="domain" description="Transposase IS4-like" evidence="2">
    <location>
        <begin position="111"/>
        <end position="266"/>
    </location>
</feature>
<protein>
    <submittedName>
        <fullName evidence="4">IS5 family transposase</fullName>
    </submittedName>
</protein>
<gene>
    <name evidence="4" type="ORF">MPOR_26680</name>
</gene>
<dbReference type="RefSeq" id="WP_163674317.1">
    <property type="nucleotide sequence ID" value="NZ_AP022570.1"/>
</dbReference>
<feature type="region of interest" description="Disordered" evidence="1">
    <location>
        <begin position="103"/>
        <end position="122"/>
    </location>
</feature>
<dbReference type="EMBL" id="AP022570">
    <property type="protein sequence ID" value="BBX51642.1"/>
    <property type="molecule type" value="Genomic_DNA"/>
</dbReference>
<proteinExistence type="predicted"/>
<reference evidence="4 5" key="1">
    <citation type="journal article" date="2019" name="Emerg. Microbes Infect.">
        <title>Comprehensive subspecies identification of 175 nontuberculous mycobacteria species based on 7547 genomic profiles.</title>
        <authorList>
            <person name="Matsumoto Y."/>
            <person name="Kinjo T."/>
            <person name="Motooka D."/>
            <person name="Nabeya D."/>
            <person name="Jung N."/>
            <person name="Uechi K."/>
            <person name="Horii T."/>
            <person name="Iida T."/>
            <person name="Fujita J."/>
            <person name="Nakamura S."/>
        </authorList>
    </citation>
    <scope>NUCLEOTIDE SEQUENCE [LARGE SCALE GENOMIC DNA]</scope>
    <source>
        <strain evidence="4 5">JCM 12603</strain>
    </source>
</reference>
<feature type="compositionally biased region" description="Low complexity" evidence="1">
    <location>
        <begin position="112"/>
        <end position="122"/>
    </location>
</feature>
<dbReference type="PANTHER" id="PTHR30007:SF0">
    <property type="entry name" value="TRANSPOSASE"/>
    <property type="match status" value="1"/>
</dbReference>
<accession>A0A6N4V7G6</accession>
<evidence type="ECO:0000259" key="3">
    <source>
        <dbReference type="Pfam" id="PF13340"/>
    </source>
</evidence>
<dbReference type="KEGG" id="mpof:MPOR_26680"/>
<dbReference type="Pfam" id="PF13340">
    <property type="entry name" value="DUF4096"/>
    <property type="match status" value="1"/>
</dbReference>
<evidence type="ECO:0000313" key="4">
    <source>
        <dbReference type="EMBL" id="BBX51642.1"/>
    </source>
</evidence>
<dbReference type="Pfam" id="PF01609">
    <property type="entry name" value="DDE_Tnp_1"/>
    <property type="match status" value="1"/>
</dbReference>
<dbReference type="PANTHER" id="PTHR30007">
    <property type="entry name" value="PHP DOMAIN PROTEIN"/>
    <property type="match status" value="1"/>
</dbReference>
<dbReference type="InterPro" id="IPR002559">
    <property type="entry name" value="Transposase_11"/>
</dbReference>
<name>A0A6N4V7G6_9MYCO</name>
<dbReference type="NCBIfam" id="NF033580">
    <property type="entry name" value="transpos_IS5_3"/>
    <property type="match status" value="1"/>
</dbReference>
<feature type="domain" description="Insertion element IS402-like" evidence="3">
    <location>
        <begin position="18"/>
        <end position="93"/>
    </location>
</feature>
<dbReference type="AlphaFoldDB" id="A0A6N4V7G6"/>
<sequence>MWSCDPKPDRRRRYRSDLSDTAWARIARFLVSKHPRGGRPCPPQRWREYLDAILYVLRTGCAWWHLPHDFTVSWSAAHIHFLRWCRNGTWARILTTVRGEVRTRSGRRRRPTAAVVDSSSVKASPVAGPRGFDGAKKVDGVKRHVLVDSGGVLVAAVVTAANVADRAAFPTLLHKAKRIAPTISHVWVDKGYTGQAVTSAAARAGVTVDVVSGPKPGRGFIVQPRRWVVERTNGWINHCRRLDRHYEVTLKAHEGFLYLSQIALLLRRLDRTQLFDTL</sequence>
<keyword evidence="5" id="KW-1185">Reference proteome</keyword>